<reference evidence="3" key="1">
    <citation type="submission" date="2025-08" db="UniProtKB">
        <authorList>
            <consortium name="RefSeq"/>
        </authorList>
    </citation>
    <scope>IDENTIFICATION</scope>
</reference>
<feature type="compositionally biased region" description="Basic residues" evidence="1">
    <location>
        <begin position="257"/>
        <end position="266"/>
    </location>
</feature>
<keyword evidence="2" id="KW-1185">Reference proteome</keyword>
<feature type="compositionally biased region" description="Basic residues" evidence="1">
    <location>
        <begin position="127"/>
        <end position="153"/>
    </location>
</feature>
<dbReference type="GO" id="GO:0032259">
    <property type="term" value="P:methylation"/>
    <property type="evidence" value="ECO:0007669"/>
    <property type="project" value="UniProtKB-KW"/>
</dbReference>
<feature type="region of interest" description="Disordered" evidence="1">
    <location>
        <begin position="59"/>
        <end position="179"/>
    </location>
</feature>
<name>A0A6P8EZ05_CLUHA</name>
<dbReference type="AlphaFoldDB" id="A0A6P8EZ05"/>
<organism evidence="2 3">
    <name type="scientific">Clupea harengus</name>
    <name type="common">Atlantic herring</name>
    <dbReference type="NCBI Taxonomy" id="7950"/>
    <lineage>
        <taxon>Eukaryota</taxon>
        <taxon>Metazoa</taxon>
        <taxon>Chordata</taxon>
        <taxon>Craniata</taxon>
        <taxon>Vertebrata</taxon>
        <taxon>Euteleostomi</taxon>
        <taxon>Actinopterygii</taxon>
        <taxon>Neopterygii</taxon>
        <taxon>Teleostei</taxon>
        <taxon>Clupei</taxon>
        <taxon>Clupeiformes</taxon>
        <taxon>Clupeoidei</taxon>
        <taxon>Clupeidae</taxon>
        <taxon>Clupea</taxon>
    </lineage>
</organism>
<feature type="region of interest" description="Disordered" evidence="1">
    <location>
        <begin position="352"/>
        <end position="372"/>
    </location>
</feature>
<feature type="compositionally biased region" description="Low complexity" evidence="1">
    <location>
        <begin position="82"/>
        <end position="93"/>
    </location>
</feature>
<feature type="region of interest" description="Disordered" evidence="1">
    <location>
        <begin position="199"/>
        <end position="219"/>
    </location>
</feature>
<evidence type="ECO:0000313" key="2">
    <source>
        <dbReference type="Proteomes" id="UP000515152"/>
    </source>
</evidence>
<dbReference type="PANTHER" id="PTHR14663">
    <property type="entry name" value="METHYLTRANSFERASE NSUN7-RELATED"/>
    <property type="match status" value="1"/>
</dbReference>
<dbReference type="OrthoDB" id="6817893at2759"/>
<gene>
    <name evidence="3" type="primary">LOC116218450</name>
</gene>
<dbReference type="InterPro" id="IPR042620">
    <property type="entry name" value="NSUN7"/>
</dbReference>
<dbReference type="KEGG" id="char:116218450"/>
<dbReference type="RefSeq" id="XP_031416107.1">
    <property type="nucleotide sequence ID" value="XM_031560247.1"/>
</dbReference>
<dbReference type="GeneID" id="116218450"/>
<dbReference type="PANTHER" id="PTHR14663:SF2">
    <property type="entry name" value="METHYLTRANSFERASE NSUN7-RELATED"/>
    <property type="match status" value="1"/>
</dbReference>
<proteinExistence type="predicted"/>
<sequence>MIPPGLGCGLEQTSLRLQPSEFTNGCFLCVLAREPDPSKVESVQDVLARAVAKGLLEGFGAPLPTHKEKRRHRIKAPPVCPPSVLLEPLEVPEPTSPPSLCPVSDTATGDAPDKVAVSSSELLQATKPRRKHRRSKAPRPQRSHKKHTSKHASRQTQPAKGPAQHRSPRGQGVLSSKLGVLKPRQEVLLSGKELAASKQEVMKPDQEVPMRPKAQVTSRHELLDPKQEVLSSKDRLTSTHNVLKFRQTVSPGNKPVTSKHHVKKSRGGVVSPGLRMAMTSQEEQRGSQHTLIDSRHDVTRPTHELGKAQRKEGRSRPDVRAPEAVRPVELVLPPLLLSHTRLSPSLSRLMSSSSQFSTTSHSSRASSAHWNT</sequence>
<protein>
    <submittedName>
        <fullName evidence="3">Methyltransferase NSUN7</fullName>
    </submittedName>
</protein>
<evidence type="ECO:0000313" key="3">
    <source>
        <dbReference type="RefSeq" id="XP_031416107.1"/>
    </source>
</evidence>
<feature type="compositionally biased region" description="Basic and acidic residues" evidence="1">
    <location>
        <begin position="282"/>
        <end position="321"/>
    </location>
</feature>
<keyword evidence="3" id="KW-0489">Methyltransferase</keyword>
<evidence type="ECO:0000256" key="1">
    <source>
        <dbReference type="SAM" id="MobiDB-lite"/>
    </source>
</evidence>
<dbReference type="GO" id="GO:0008168">
    <property type="term" value="F:methyltransferase activity"/>
    <property type="evidence" value="ECO:0007669"/>
    <property type="project" value="UniProtKB-KW"/>
</dbReference>
<accession>A0A6P8EZ05</accession>
<feature type="region of interest" description="Disordered" evidence="1">
    <location>
        <begin position="249"/>
        <end position="321"/>
    </location>
</feature>
<keyword evidence="3" id="KW-0808">Transferase</keyword>
<feature type="compositionally biased region" description="Basic and acidic residues" evidence="1">
    <location>
        <begin position="200"/>
        <end position="210"/>
    </location>
</feature>
<dbReference type="Proteomes" id="UP000515152">
    <property type="component" value="Chromosome 22"/>
</dbReference>